<evidence type="ECO:0000256" key="1">
    <source>
        <dbReference type="ARBA" id="ARBA00008791"/>
    </source>
</evidence>
<dbReference type="RefSeq" id="WP_055394536.1">
    <property type="nucleotide sequence ID" value="NZ_LCTZ01000002.1"/>
</dbReference>
<accession>A0A0Q0XG65</accession>
<dbReference type="Proteomes" id="UP000050827">
    <property type="component" value="Unassembled WGS sequence"/>
</dbReference>
<name>A0A0Q0XG65_9FLAO</name>
<dbReference type="Gene3D" id="3.40.50.12370">
    <property type="match status" value="1"/>
</dbReference>
<organism evidence="3 4">
    <name type="scientific">Flagellimonas eckloniae</name>
    <dbReference type="NCBI Taxonomy" id="346185"/>
    <lineage>
        <taxon>Bacteria</taxon>
        <taxon>Pseudomonadati</taxon>
        <taxon>Bacteroidota</taxon>
        <taxon>Flavobacteriia</taxon>
        <taxon>Flavobacteriales</taxon>
        <taxon>Flavobacteriaceae</taxon>
        <taxon>Flagellimonas</taxon>
    </lineage>
</organism>
<dbReference type="InterPro" id="IPR006016">
    <property type="entry name" value="UspA"/>
</dbReference>
<reference evidence="3 4" key="1">
    <citation type="submission" date="2015-04" db="EMBL/GenBank/DDBJ databases">
        <title>Complete genome of flavobacterium.</title>
        <authorList>
            <person name="Kwon Y.M."/>
            <person name="Kim S.-J."/>
        </authorList>
    </citation>
    <scope>NUCLEOTIDE SEQUENCE [LARGE SCALE GENOMIC DNA]</scope>
    <source>
        <strain evidence="3 4">DK169</strain>
    </source>
</reference>
<dbReference type="SUPFAM" id="SSF52402">
    <property type="entry name" value="Adenine nucleotide alpha hydrolases-like"/>
    <property type="match status" value="2"/>
</dbReference>
<keyword evidence="4" id="KW-1185">Reference proteome</keyword>
<evidence type="ECO:0000313" key="3">
    <source>
        <dbReference type="EMBL" id="KQC30077.1"/>
    </source>
</evidence>
<evidence type="ECO:0000259" key="2">
    <source>
        <dbReference type="Pfam" id="PF00582"/>
    </source>
</evidence>
<dbReference type="Pfam" id="PF00582">
    <property type="entry name" value="Usp"/>
    <property type="match status" value="1"/>
</dbReference>
<dbReference type="EMBL" id="LCTZ01000002">
    <property type="protein sequence ID" value="KQC30077.1"/>
    <property type="molecule type" value="Genomic_DNA"/>
</dbReference>
<sequence length="263" mass="29518">MSSINKILVPFDFSEASINALAYVMNFAGPNRVVDIETLYVSVMPITESEEKRLRLDFENVIDSFSAKTKKAPKLAVVTGEVIESILAMQEENEADLIMMGTMGDKVTDEAITNTSKLVLNANCPVVSIPYGCSIKEPKEIALVMGNEEIEDKEVLKTLLDLARTFNSKVHVLTIYKESVYAEESIVDSTENLLEYYLEHFYVEHTFNKNQDVEEGILNYINKKNIDLLAILPRNHARLSSPSEGRLTKLLTLHSEIPVLSLD</sequence>
<feature type="domain" description="UspA" evidence="2">
    <location>
        <begin position="5"/>
        <end position="128"/>
    </location>
</feature>
<dbReference type="PANTHER" id="PTHR46268:SF6">
    <property type="entry name" value="UNIVERSAL STRESS PROTEIN UP12"/>
    <property type="match status" value="1"/>
</dbReference>
<comment type="similarity">
    <text evidence="1">Belongs to the universal stress protein A family.</text>
</comment>
<gene>
    <name evidence="3" type="ORF">AAY42_09460</name>
</gene>
<dbReference type="PRINTS" id="PR01438">
    <property type="entry name" value="UNVRSLSTRESS"/>
</dbReference>
<evidence type="ECO:0000313" key="4">
    <source>
        <dbReference type="Proteomes" id="UP000050827"/>
    </source>
</evidence>
<protein>
    <submittedName>
        <fullName evidence="3">Universal stress protein UspA</fullName>
    </submittedName>
</protein>
<dbReference type="STRING" id="346185.AAY42_09460"/>
<dbReference type="OrthoDB" id="1522603at2"/>
<dbReference type="AlphaFoldDB" id="A0A0Q0XG65"/>
<dbReference type="PANTHER" id="PTHR46268">
    <property type="entry name" value="STRESS RESPONSE PROTEIN NHAX"/>
    <property type="match status" value="1"/>
</dbReference>
<dbReference type="InterPro" id="IPR006015">
    <property type="entry name" value="Universal_stress_UspA"/>
</dbReference>
<proteinExistence type="inferred from homology"/>
<dbReference type="CDD" id="cd00293">
    <property type="entry name" value="USP-like"/>
    <property type="match status" value="1"/>
</dbReference>
<comment type="caution">
    <text evidence="3">The sequence shown here is derived from an EMBL/GenBank/DDBJ whole genome shotgun (WGS) entry which is preliminary data.</text>
</comment>